<reference evidence="16" key="1">
    <citation type="submission" date="2016-10" db="EMBL/GenBank/DDBJ databases">
        <authorList>
            <person name="Varghese N."/>
            <person name="Submissions S."/>
        </authorList>
    </citation>
    <scope>NUCLEOTIDE SEQUENCE [LARGE SCALE GENOMIC DNA]</scope>
    <source>
        <strain evidence="16">SP</strain>
    </source>
</reference>
<keyword evidence="5" id="KW-0597">Phosphoprotein</keyword>
<dbReference type="PROSITE" id="PS50885">
    <property type="entry name" value="HAMP"/>
    <property type="match status" value="1"/>
</dbReference>
<keyword evidence="4" id="KW-1003">Cell membrane</keyword>
<evidence type="ECO:0000256" key="9">
    <source>
        <dbReference type="ARBA" id="ARBA00022840"/>
    </source>
</evidence>
<keyword evidence="12" id="KW-0812">Transmembrane</keyword>
<dbReference type="EMBL" id="FNPI01000017">
    <property type="protein sequence ID" value="SDZ55912.1"/>
    <property type="molecule type" value="Genomic_DNA"/>
</dbReference>
<feature type="domain" description="HAMP" evidence="14">
    <location>
        <begin position="208"/>
        <end position="260"/>
    </location>
</feature>
<accession>A0A1H3U0P5</accession>
<protein>
    <recommendedName>
        <fullName evidence="3">histidine kinase</fullName>
        <ecNumber evidence="3">2.7.13.3</ecNumber>
    </recommendedName>
</protein>
<proteinExistence type="predicted"/>
<evidence type="ECO:0000256" key="2">
    <source>
        <dbReference type="ARBA" id="ARBA00004651"/>
    </source>
</evidence>
<comment type="catalytic activity">
    <reaction evidence="1">
        <text>ATP + protein L-histidine = ADP + protein N-phospho-L-histidine.</text>
        <dbReference type="EC" id="2.7.13.3"/>
    </reaction>
</comment>
<dbReference type="STRING" id="1503961.SAMN05421736_11733"/>
<dbReference type="InterPro" id="IPR003661">
    <property type="entry name" value="HisK_dim/P_dom"/>
</dbReference>
<sequence length="609" mass="69507">MKGLFKKMTFRSKIMCVLLLITLILTSFSLILIDSIEQVNGISTEVKYDNIPELMWISNWEKELGMKEFIVVENGLKKDFCCEFVELYESFRDDSAAQYDEMAGPLPESLKQLKAEMDLLDFKITNNVGGLLKFQSFESAAVFLTDNYLPHLHQLQEQLVQEKQAVFSKLETDFGNFSNIIKKSLLFLVIFSSGAIIIGIIFSYHISAGLTRPLEKMVEKVDRIANGQYGLAVSDTGQVELQHLTKSINQMSQRLKESFETIMTDKIYREQILNSLPVGIITVDERSSEGSLNRTAKLLLGYEEESFHFCEKHIGGRKDNQDFWNIFRSKRIVQNAKVIFEIRDEKYSLLVSQSKLFDQQKKPIGRIFYFIDITDTEKLEKRMHQSEKLALVGELAAGAAHEIRNPLAVIDGFLSLMNQSLTAEERNRFHMPLLTKELERINAIIEEMLLLSKPSAPQFRETYLQEVIDDILPLINESHANENIDFQIDLTKELLTMDVKQMKQVFYNLIRNSIDAMGSSGKITISSKVANRSYHIFVKDSGSGIPKELQRTIFDPFLTSKETGTGLGLTIVQRIIDNHHGDISLVSSSHEGTVFRISLPLQMQRKQAL</sequence>
<keyword evidence="6" id="KW-0808">Transferase</keyword>
<feature type="transmembrane region" description="Helical" evidence="12">
    <location>
        <begin position="185"/>
        <end position="207"/>
    </location>
</feature>
<keyword evidence="8 15" id="KW-0418">Kinase</keyword>
<dbReference type="Pfam" id="PF02518">
    <property type="entry name" value="HATPase_c"/>
    <property type="match status" value="1"/>
</dbReference>
<evidence type="ECO:0000256" key="6">
    <source>
        <dbReference type="ARBA" id="ARBA00022679"/>
    </source>
</evidence>
<organism evidence="15 16">
    <name type="scientific">Evansella caseinilytica</name>
    <dbReference type="NCBI Taxonomy" id="1503961"/>
    <lineage>
        <taxon>Bacteria</taxon>
        <taxon>Bacillati</taxon>
        <taxon>Bacillota</taxon>
        <taxon>Bacilli</taxon>
        <taxon>Bacillales</taxon>
        <taxon>Bacillaceae</taxon>
        <taxon>Evansella</taxon>
    </lineage>
</organism>
<dbReference type="SMART" id="SM00388">
    <property type="entry name" value="HisKA"/>
    <property type="match status" value="1"/>
</dbReference>
<dbReference type="InterPro" id="IPR004358">
    <property type="entry name" value="Sig_transdc_His_kin-like_C"/>
</dbReference>
<evidence type="ECO:0000256" key="3">
    <source>
        <dbReference type="ARBA" id="ARBA00012438"/>
    </source>
</evidence>
<keyword evidence="16" id="KW-1185">Reference proteome</keyword>
<dbReference type="InterPro" id="IPR003594">
    <property type="entry name" value="HATPase_dom"/>
</dbReference>
<comment type="subcellular location">
    <subcellularLocation>
        <location evidence="2">Cell membrane</location>
        <topology evidence="2">Multi-pass membrane protein</topology>
    </subcellularLocation>
</comment>
<evidence type="ECO:0000256" key="11">
    <source>
        <dbReference type="ARBA" id="ARBA00023136"/>
    </source>
</evidence>
<evidence type="ECO:0000256" key="8">
    <source>
        <dbReference type="ARBA" id="ARBA00022777"/>
    </source>
</evidence>
<evidence type="ECO:0000256" key="1">
    <source>
        <dbReference type="ARBA" id="ARBA00000085"/>
    </source>
</evidence>
<dbReference type="SMART" id="SM00387">
    <property type="entry name" value="HATPase_c"/>
    <property type="match status" value="1"/>
</dbReference>
<dbReference type="Gene3D" id="1.10.287.130">
    <property type="match status" value="1"/>
</dbReference>
<dbReference type="InterPro" id="IPR005467">
    <property type="entry name" value="His_kinase_dom"/>
</dbReference>
<dbReference type="SUPFAM" id="SSF158472">
    <property type="entry name" value="HAMP domain-like"/>
    <property type="match status" value="1"/>
</dbReference>
<dbReference type="AlphaFoldDB" id="A0A1H3U0P5"/>
<evidence type="ECO:0000256" key="4">
    <source>
        <dbReference type="ARBA" id="ARBA00022475"/>
    </source>
</evidence>
<dbReference type="SMART" id="SM00304">
    <property type="entry name" value="HAMP"/>
    <property type="match status" value="1"/>
</dbReference>
<dbReference type="EC" id="2.7.13.3" evidence="3"/>
<name>A0A1H3U0P5_9BACI</name>
<dbReference type="PRINTS" id="PR00344">
    <property type="entry name" value="BCTRLSENSOR"/>
</dbReference>
<dbReference type="Gene3D" id="6.10.340.10">
    <property type="match status" value="1"/>
</dbReference>
<evidence type="ECO:0000256" key="7">
    <source>
        <dbReference type="ARBA" id="ARBA00022741"/>
    </source>
</evidence>
<keyword evidence="9" id="KW-0067">ATP-binding</keyword>
<dbReference type="CDD" id="cd00082">
    <property type="entry name" value="HisKA"/>
    <property type="match status" value="1"/>
</dbReference>
<evidence type="ECO:0000313" key="16">
    <source>
        <dbReference type="Proteomes" id="UP000198935"/>
    </source>
</evidence>
<evidence type="ECO:0000256" key="5">
    <source>
        <dbReference type="ARBA" id="ARBA00022553"/>
    </source>
</evidence>
<dbReference type="Gene3D" id="3.30.450.20">
    <property type="entry name" value="PAS domain"/>
    <property type="match status" value="1"/>
</dbReference>
<evidence type="ECO:0000259" key="14">
    <source>
        <dbReference type="PROSITE" id="PS50885"/>
    </source>
</evidence>
<evidence type="ECO:0000256" key="10">
    <source>
        <dbReference type="ARBA" id="ARBA00023012"/>
    </source>
</evidence>
<dbReference type="PANTHER" id="PTHR43065:SF10">
    <property type="entry name" value="PEROXIDE STRESS-ACTIVATED HISTIDINE KINASE MAK3"/>
    <property type="match status" value="1"/>
</dbReference>
<dbReference type="Pfam" id="PF00672">
    <property type="entry name" value="HAMP"/>
    <property type="match status" value="1"/>
</dbReference>
<dbReference type="Gene3D" id="3.30.565.10">
    <property type="entry name" value="Histidine kinase-like ATPase, C-terminal domain"/>
    <property type="match status" value="1"/>
</dbReference>
<dbReference type="SUPFAM" id="SSF47384">
    <property type="entry name" value="Homodimeric domain of signal transducing histidine kinase"/>
    <property type="match status" value="1"/>
</dbReference>
<dbReference type="InterPro" id="IPR036097">
    <property type="entry name" value="HisK_dim/P_sf"/>
</dbReference>
<dbReference type="GO" id="GO:0005886">
    <property type="term" value="C:plasma membrane"/>
    <property type="evidence" value="ECO:0007669"/>
    <property type="project" value="UniProtKB-SubCell"/>
</dbReference>
<dbReference type="OrthoDB" id="9815750at2"/>
<dbReference type="InterPro" id="IPR036890">
    <property type="entry name" value="HATPase_C_sf"/>
</dbReference>
<dbReference type="Proteomes" id="UP000198935">
    <property type="component" value="Unassembled WGS sequence"/>
</dbReference>
<dbReference type="SUPFAM" id="SSF55874">
    <property type="entry name" value="ATPase domain of HSP90 chaperone/DNA topoisomerase II/histidine kinase"/>
    <property type="match status" value="1"/>
</dbReference>
<dbReference type="Pfam" id="PF00512">
    <property type="entry name" value="HisKA"/>
    <property type="match status" value="1"/>
</dbReference>
<dbReference type="GO" id="GO:0005524">
    <property type="term" value="F:ATP binding"/>
    <property type="evidence" value="ECO:0007669"/>
    <property type="project" value="UniProtKB-KW"/>
</dbReference>
<dbReference type="CDD" id="cd06225">
    <property type="entry name" value="HAMP"/>
    <property type="match status" value="1"/>
</dbReference>
<evidence type="ECO:0000256" key="12">
    <source>
        <dbReference type="SAM" id="Phobius"/>
    </source>
</evidence>
<keyword evidence="12" id="KW-1133">Transmembrane helix</keyword>
<dbReference type="PANTHER" id="PTHR43065">
    <property type="entry name" value="SENSOR HISTIDINE KINASE"/>
    <property type="match status" value="1"/>
</dbReference>
<keyword evidence="10" id="KW-0902">Two-component regulatory system</keyword>
<evidence type="ECO:0000259" key="13">
    <source>
        <dbReference type="PROSITE" id="PS50109"/>
    </source>
</evidence>
<keyword evidence="11 12" id="KW-0472">Membrane</keyword>
<feature type="domain" description="Histidine kinase" evidence="13">
    <location>
        <begin position="398"/>
        <end position="603"/>
    </location>
</feature>
<gene>
    <name evidence="15" type="ORF">SAMN05421736_11733</name>
</gene>
<dbReference type="GO" id="GO:0000155">
    <property type="term" value="F:phosphorelay sensor kinase activity"/>
    <property type="evidence" value="ECO:0007669"/>
    <property type="project" value="InterPro"/>
</dbReference>
<keyword evidence="7" id="KW-0547">Nucleotide-binding</keyword>
<dbReference type="PROSITE" id="PS50109">
    <property type="entry name" value="HIS_KIN"/>
    <property type="match status" value="1"/>
</dbReference>
<evidence type="ECO:0000313" key="15">
    <source>
        <dbReference type="EMBL" id="SDZ55912.1"/>
    </source>
</evidence>
<dbReference type="InterPro" id="IPR003660">
    <property type="entry name" value="HAMP_dom"/>
</dbReference>